<accession>A0AA39CE28</accession>
<evidence type="ECO:0000256" key="1">
    <source>
        <dbReference type="ARBA" id="ARBA00004141"/>
    </source>
</evidence>
<keyword evidence="3" id="KW-1133">Transmembrane helix</keyword>
<feature type="transmembrane region" description="Helical" evidence="3">
    <location>
        <begin position="126"/>
        <end position="145"/>
    </location>
</feature>
<feature type="transmembrane region" description="Helical" evidence="3">
    <location>
        <begin position="85"/>
        <end position="106"/>
    </location>
</feature>
<reference evidence="4" key="1">
    <citation type="submission" date="2022-10" db="EMBL/GenBank/DDBJ databases">
        <title>Culturing micro-colonial fungi from biological soil crusts in the Mojave desert and describing Neophaeococcomyces mojavensis, and introducing the new genera and species Taxawa tesnikishii.</title>
        <authorList>
            <person name="Kurbessoian T."/>
            <person name="Stajich J.E."/>
        </authorList>
    </citation>
    <scope>NUCLEOTIDE SEQUENCE</scope>
    <source>
        <strain evidence="4">TK_41</strain>
    </source>
</reference>
<dbReference type="Proteomes" id="UP001172673">
    <property type="component" value="Unassembled WGS sequence"/>
</dbReference>
<dbReference type="Pfam" id="PF07690">
    <property type="entry name" value="MFS_1"/>
    <property type="match status" value="1"/>
</dbReference>
<dbReference type="PANTHER" id="PTHR11360">
    <property type="entry name" value="MONOCARBOXYLATE TRANSPORTER"/>
    <property type="match status" value="1"/>
</dbReference>
<feature type="transmembrane region" description="Helical" evidence="3">
    <location>
        <begin position="352"/>
        <end position="377"/>
    </location>
</feature>
<keyword evidence="3" id="KW-0472">Membrane</keyword>
<feature type="transmembrane region" description="Helical" evidence="3">
    <location>
        <begin position="383"/>
        <end position="403"/>
    </location>
</feature>
<organism evidence="4 5">
    <name type="scientific">Cladophialophora chaetospira</name>
    <dbReference type="NCBI Taxonomy" id="386627"/>
    <lineage>
        <taxon>Eukaryota</taxon>
        <taxon>Fungi</taxon>
        <taxon>Dikarya</taxon>
        <taxon>Ascomycota</taxon>
        <taxon>Pezizomycotina</taxon>
        <taxon>Eurotiomycetes</taxon>
        <taxon>Chaetothyriomycetidae</taxon>
        <taxon>Chaetothyriales</taxon>
        <taxon>Herpotrichiellaceae</taxon>
        <taxon>Cladophialophora</taxon>
    </lineage>
</organism>
<evidence type="ECO:0000313" key="4">
    <source>
        <dbReference type="EMBL" id="KAJ9604896.1"/>
    </source>
</evidence>
<feature type="transmembrane region" description="Helical" evidence="3">
    <location>
        <begin position="415"/>
        <end position="435"/>
    </location>
</feature>
<dbReference type="InterPro" id="IPR050327">
    <property type="entry name" value="Proton-linked_MCT"/>
</dbReference>
<keyword evidence="3" id="KW-0812">Transmembrane</keyword>
<evidence type="ECO:0000256" key="2">
    <source>
        <dbReference type="ARBA" id="ARBA00006727"/>
    </source>
</evidence>
<feature type="transmembrane region" description="Helical" evidence="3">
    <location>
        <begin position="152"/>
        <end position="171"/>
    </location>
</feature>
<comment type="subcellular location">
    <subcellularLocation>
        <location evidence="1">Membrane</location>
        <topology evidence="1">Multi-pass membrane protein</topology>
    </subcellularLocation>
</comment>
<feature type="transmembrane region" description="Helical" evidence="3">
    <location>
        <begin position="177"/>
        <end position="201"/>
    </location>
</feature>
<evidence type="ECO:0000313" key="5">
    <source>
        <dbReference type="Proteomes" id="UP001172673"/>
    </source>
</evidence>
<dbReference type="InterPro" id="IPR036259">
    <property type="entry name" value="MFS_trans_sf"/>
</dbReference>
<dbReference type="InterPro" id="IPR011701">
    <property type="entry name" value="MFS"/>
</dbReference>
<dbReference type="GO" id="GO:0016020">
    <property type="term" value="C:membrane"/>
    <property type="evidence" value="ECO:0007669"/>
    <property type="project" value="UniProtKB-SubCell"/>
</dbReference>
<feature type="transmembrane region" description="Helical" evidence="3">
    <location>
        <begin position="244"/>
        <end position="264"/>
    </location>
</feature>
<name>A0AA39CE28_9EURO</name>
<gene>
    <name evidence="4" type="ORF">H2200_010285</name>
</gene>
<evidence type="ECO:0000256" key="3">
    <source>
        <dbReference type="SAM" id="Phobius"/>
    </source>
</evidence>
<dbReference type="EMBL" id="JAPDRK010000017">
    <property type="protein sequence ID" value="KAJ9604896.1"/>
    <property type="molecule type" value="Genomic_DNA"/>
</dbReference>
<dbReference type="SUPFAM" id="SSF103473">
    <property type="entry name" value="MFS general substrate transporter"/>
    <property type="match status" value="1"/>
</dbReference>
<evidence type="ECO:0008006" key="6">
    <source>
        <dbReference type="Google" id="ProtNLM"/>
    </source>
</evidence>
<feature type="transmembrane region" description="Helical" evidence="3">
    <location>
        <begin position="447"/>
        <end position="467"/>
    </location>
</feature>
<feature type="transmembrane region" description="Helical" evidence="3">
    <location>
        <begin position="285"/>
        <end position="302"/>
    </location>
</feature>
<dbReference type="Gene3D" id="1.20.1250.20">
    <property type="entry name" value="MFS general substrate transporter like domains"/>
    <property type="match status" value="2"/>
</dbReference>
<keyword evidence="5" id="KW-1185">Reference proteome</keyword>
<proteinExistence type="inferred from homology"/>
<feature type="transmembrane region" description="Helical" evidence="3">
    <location>
        <begin position="322"/>
        <end position="340"/>
    </location>
</feature>
<dbReference type="AlphaFoldDB" id="A0AA39CE28"/>
<protein>
    <recommendedName>
        <fullName evidence="6">Major facilitator superfamily (MFS) profile domain-containing protein</fullName>
    </recommendedName>
</protein>
<comment type="similarity">
    <text evidence="2">Belongs to the major facilitator superfamily. Monocarboxylate porter (TC 2.A.1.13) family.</text>
</comment>
<sequence length="519" mass="56701">MAANLETWVQMQQTYYDLKSSQTKEVSGFPPATRWKLQKSVSGEEAKHQHAENGDTELASARQYNASADGKFVNSMIPPDGGRTAWLQVLASCLININTFGLVNTFGAYQEFYASNYLRNHSESVISWIGTTQAALLLIVGAFSGPMFDMGYFRVTFWVAAMTLVFAQMMLSLSKEYYQIMLTQGILSGVCVGLLYIPSVASIPHYFHHRRGLAIGLALSGAPLGGIVYPIIFRALLTSVGFGWATRIVAFVGLVTLAIAGVLARPMDQLRKPARQFFDTSAPKELPFAAFMLSAFLTYNAWLVPYLLTPAFSLSVGTGTNTAFYLLAVLNTAQLFGRVIPAYLSDLIGPEWMCLVASAAPGVLGLSWISIATIGGWVEFELFYGFFSGTIATLPPLVMPYLCPNLAVLGTRLGMIYGCAGLGILMGSPIALALSDIEHGQFLGAQLWMGVLGLIGSATTLVFVLPASRLRKISQRNDKDKPTLRKDLDTIKRRMTLIPRFGKGFEREEAVRAIEPIFL</sequence>
<dbReference type="GO" id="GO:0022857">
    <property type="term" value="F:transmembrane transporter activity"/>
    <property type="evidence" value="ECO:0007669"/>
    <property type="project" value="InterPro"/>
</dbReference>
<comment type="caution">
    <text evidence="4">The sequence shown here is derived from an EMBL/GenBank/DDBJ whole genome shotgun (WGS) entry which is preliminary data.</text>
</comment>
<dbReference type="PANTHER" id="PTHR11360:SF234">
    <property type="entry name" value="MFS-TYPE TRANSPORTER DBAD-RELATED"/>
    <property type="match status" value="1"/>
</dbReference>
<feature type="transmembrane region" description="Helical" evidence="3">
    <location>
        <begin position="213"/>
        <end position="232"/>
    </location>
</feature>